<evidence type="ECO:0000256" key="3">
    <source>
        <dbReference type="ARBA" id="ARBA00023125"/>
    </source>
</evidence>
<keyword evidence="3" id="KW-0238">DNA-binding</keyword>
<comment type="similarity">
    <text evidence="1">Belongs to the HSP15 family.</text>
</comment>
<evidence type="ECO:0000313" key="8">
    <source>
        <dbReference type="Proteomes" id="UP000823858"/>
    </source>
</evidence>
<protein>
    <submittedName>
        <fullName evidence="7">RNA-binding S4 domain-containing protein</fullName>
    </submittedName>
</protein>
<accession>A0A9D2QHT7</accession>
<evidence type="ECO:0000256" key="4">
    <source>
        <dbReference type="PROSITE-ProRule" id="PRU00182"/>
    </source>
</evidence>
<dbReference type="InterPro" id="IPR002942">
    <property type="entry name" value="S4_RNA-bd"/>
</dbReference>
<dbReference type="GO" id="GO:0003677">
    <property type="term" value="F:DNA binding"/>
    <property type="evidence" value="ECO:0007669"/>
    <property type="project" value="UniProtKB-KW"/>
</dbReference>
<comment type="caution">
    <text evidence="7">The sequence shown here is derived from an EMBL/GenBank/DDBJ whole genome shotgun (WGS) entry which is preliminary data.</text>
</comment>
<feature type="domain" description="RNA-binding S4" evidence="6">
    <location>
        <begin position="12"/>
        <end position="76"/>
    </location>
</feature>
<evidence type="ECO:0000313" key="7">
    <source>
        <dbReference type="EMBL" id="HJC86302.1"/>
    </source>
</evidence>
<dbReference type="CDD" id="cd00165">
    <property type="entry name" value="S4"/>
    <property type="match status" value="1"/>
</dbReference>
<dbReference type="GO" id="GO:0034605">
    <property type="term" value="P:cellular response to heat"/>
    <property type="evidence" value="ECO:0007669"/>
    <property type="project" value="InterPro"/>
</dbReference>
<dbReference type="SUPFAM" id="SSF55174">
    <property type="entry name" value="Alpha-L RNA-binding motif"/>
    <property type="match status" value="1"/>
</dbReference>
<dbReference type="SMART" id="SM00363">
    <property type="entry name" value="S4"/>
    <property type="match status" value="1"/>
</dbReference>
<name>A0A9D2QHT7_9CORY</name>
<sequence length="129" mass="14177">MSGGTGGTGGTARIDAWVWSVRLFKTRSAAAAACKAGHVKLNDATVKPAQTVAVGDRVRAWVNHREYVYEVTDLVTKRVGAPRARECYIDHSPPPPSKEILASIPRRDRGAGRPTKRERRQLDKLRGMD</sequence>
<evidence type="ECO:0000256" key="5">
    <source>
        <dbReference type="SAM" id="MobiDB-lite"/>
    </source>
</evidence>
<dbReference type="GO" id="GO:0043023">
    <property type="term" value="F:ribosomal large subunit binding"/>
    <property type="evidence" value="ECO:0007669"/>
    <property type="project" value="InterPro"/>
</dbReference>
<evidence type="ECO:0000259" key="6">
    <source>
        <dbReference type="SMART" id="SM00363"/>
    </source>
</evidence>
<evidence type="ECO:0000256" key="2">
    <source>
        <dbReference type="ARBA" id="ARBA00022884"/>
    </source>
</evidence>
<feature type="region of interest" description="Disordered" evidence="5">
    <location>
        <begin position="86"/>
        <end position="129"/>
    </location>
</feature>
<organism evidence="7 8">
    <name type="scientific">Candidatus Corynebacterium faecigallinarum</name>
    <dbReference type="NCBI Taxonomy" id="2838528"/>
    <lineage>
        <taxon>Bacteria</taxon>
        <taxon>Bacillati</taxon>
        <taxon>Actinomycetota</taxon>
        <taxon>Actinomycetes</taxon>
        <taxon>Mycobacteriales</taxon>
        <taxon>Corynebacteriaceae</taxon>
        <taxon>Corynebacterium</taxon>
    </lineage>
</organism>
<feature type="compositionally biased region" description="Basic and acidic residues" evidence="5">
    <location>
        <begin position="120"/>
        <end position="129"/>
    </location>
</feature>
<dbReference type="GO" id="GO:0003727">
    <property type="term" value="F:single-stranded RNA binding"/>
    <property type="evidence" value="ECO:0007669"/>
    <property type="project" value="InterPro"/>
</dbReference>
<evidence type="ECO:0000256" key="1">
    <source>
        <dbReference type="ARBA" id="ARBA00008396"/>
    </source>
</evidence>
<dbReference type="Proteomes" id="UP000823858">
    <property type="component" value="Unassembled WGS sequence"/>
</dbReference>
<gene>
    <name evidence="7" type="ORF">H9751_12345</name>
</gene>
<dbReference type="Gene3D" id="3.10.290.10">
    <property type="entry name" value="RNA-binding S4 domain"/>
    <property type="match status" value="1"/>
</dbReference>
<reference evidence="7" key="1">
    <citation type="journal article" date="2021" name="PeerJ">
        <title>Extensive microbial diversity within the chicken gut microbiome revealed by metagenomics and culture.</title>
        <authorList>
            <person name="Gilroy R."/>
            <person name="Ravi A."/>
            <person name="Getino M."/>
            <person name="Pursley I."/>
            <person name="Horton D.L."/>
            <person name="Alikhan N.F."/>
            <person name="Baker D."/>
            <person name="Gharbi K."/>
            <person name="Hall N."/>
            <person name="Watson M."/>
            <person name="Adriaenssens E.M."/>
            <person name="Foster-Nyarko E."/>
            <person name="Jarju S."/>
            <person name="Secka A."/>
            <person name="Antonio M."/>
            <person name="Oren A."/>
            <person name="Chaudhuri R.R."/>
            <person name="La Ragione R."/>
            <person name="Hildebrand F."/>
            <person name="Pallen M.J."/>
        </authorList>
    </citation>
    <scope>NUCLEOTIDE SEQUENCE</scope>
    <source>
        <strain evidence="7">ChiHjej13B12-4958</strain>
    </source>
</reference>
<dbReference type="InterPro" id="IPR036986">
    <property type="entry name" value="S4_RNA-bd_sf"/>
</dbReference>
<dbReference type="PIRSF" id="PIRSF016821">
    <property type="entry name" value="HSP15"/>
    <property type="match status" value="1"/>
</dbReference>
<keyword evidence="2 4" id="KW-0694">RNA-binding</keyword>
<dbReference type="AlphaFoldDB" id="A0A9D2QHT7"/>
<dbReference type="PROSITE" id="PS50889">
    <property type="entry name" value="S4"/>
    <property type="match status" value="1"/>
</dbReference>
<dbReference type="Pfam" id="PF01479">
    <property type="entry name" value="S4"/>
    <property type="match status" value="1"/>
</dbReference>
<proteinExistence type="inferred from homology"/>
<reference evidence="7" key="2">
    <citation type="submission" date="2021-04" db="EMBL/GenBank/DDBJ databases">
        <authorList>
            <person name="Gilroy R."/>
        </authorList>
    </citation>
    <scope>NUCLEOTIDE SEQUENCE</scope>
    <source>
        <strain evidence="7">ChiHjej13B12-4958</strain>
    </source>
</reference>
<dbReference type="EMBL" id="DWVP01000024">
    <property type="protein sequence ID" value="HJC86302.1"/>
    <property type="molecule type" value="Genomic_DNA"/>
</dbReference>
<dbReference type="InterPro" id="IPR025708">
    <property type="entry name" value="HSP15"/>
</dbReference>